<dbReference type="Gene3D" id="3.40.50.1820">
    <property type="entry name" value="alpha/beta hydrolase"/>
    <property type="match status" value="1"/>
</dbReference>
<organism evidence="7 8">
    <name type="scientific">Gryllus longicercus</name>
    <dbReference type="NCBI Taxonomy" id="2509291"/>
    <lineage>
        <taxon>Eukaryota</taxon>
        <taxon>Metazoa</taxon>
        <taxon>Ecdysozoa</taxon>
        <taxon>Arthropoda</taxon>
        <taxon>Hexapoda</taxon>
        <taxon>Insecta</taxon>
        <taxon>Pterygota</taxon>
        <taxon>Neoptera</taxon>
        <taxon>Polyneoptera</taxon>
        <taxon>Orthoptera</taxon>
        <taxon>Ensifera</taxon>
        <taxon>Gryllidea</taxon>
        <taxon>Grylloidea</taxon>
        <taxon>Gryllidae</taxon>
        <taxon>Gryllinae</taxon>
        <taxon>Gryllus</taxon>
    </lineage>
</organism>
<sequence>MGEETATVRVAEGLLRGRRVESKAGGTLWSFQGIRYARAPVGPLRFKDAQAPESWEGVRDAFEEGDCCAQFNFMKNKFEGSDDCLFMNVYTRHLPARKDKPLPVMVFIHGGGFEVGSGEKDYCGPDYLVAEDVIMVSFNYRVGVLGFLFLEEASPGNVGLKDQVAALRWVQKNIAAFGGDPGNVTLFGPSAGAVSVHLHTLSPMSKGLFHRVIACSGAALNPWAHQTEPAGTTRRLARAFGCTSDDPHTIVEFLRGVDHKELVRLSHTDAAPEKDKARLLKFSFVPTPERVVPGVETFLPASAEQLMKDGCHYDVPYMTGITEKEALMILKFHDFRNEDVARELDANWNANILTELRLPTGGSKNAAALDALRKFYMDGKPLSNDTIDGYIDMLSDLTFGEGIMNAIRNIVKKSTAPVFLYVFSVDDQLNAIKAFMNIDMPGASHGDDLGYILHIGFVPLDVPEDSSAARTRRRMVRMLTNFAKTGDPTPEDDPLIGVRWKPYTKDEKNFLSIENQLQNRTDPFADRAAFWETFYEKYGS</sequence>
<evidence type="ECO:0000313" key="8">
    <source>
        <dbReference type="Proteomes" id="UP001378592"/>
    </source>
</evidence>
<dbReference type="AlphaFoldDB" id="A0AAN9W9N9"/>
<dbReference type="GO" id="GO:0052689">
    <property type="term" value="F:carboxylic ester hydrolase activity"/>
    <property type="evidence" value="ECO:0007669"/>
    <property type="project" value="UniProtKB-KW"/>
</dbReference>
<gene>
    <name evidence="7" type="ORF">R5R35_006664</name>
</gene>
<proteinExistence type="inferred from homology"/>
<dbReference type="Proteomes" id="UP001378592">
    <property type="component" value="Unassembled WGS sequence"/>
</dbReference>
<evidence type="ECO:0000256" key="4">
    <source>
        <dbReference type="ARBA" id="ARBA00023180"/>
    </source>
</evidence>
<dbReference type="InterPro" id="IPR050309">
    <property type="entry name" value="Type-B_Carboxylest/Lipase"/>
</dbReference>
<evidence type="ECO:0000256" key="3">
    <source>
        <dbReference type="ARBA" id="ARBA00022801"/>
    </source>
</evidence>
<keyword evidence="2" id="KW-0719">Serine esterase</keyword>
<feature type="domain" description="Carboxylesterase type B" evidence="6">
    <location>
        <begin position="6"/>
        <end position="531"/>
    </location>
</feature>
<dbReference type="EC" id="3.1.1.-" evidence="5"/>
<evidence type="ECO:0000259" key="6">
    <source>
        <dbReference type="Pfam" id="PF00135"/>
    </source>
</evidence>
<evidence type="ECO:0000256" key="1">
    <source>
        <dbReference type="ARBA" id="ARBA00005964"/>
    </source>
</evidence>
<evidence type="ECO:0000256" key="5">
    <source>
        <dbReference type="RuleBase" id="RU361235"/>
    </source>
</evidence>
<evidence type="ECO:0000256" key="2">
    <source>
        <dbReference type="ARBA" id="ARBA00022487"/>
    </source>
</evidence>
<name>A0AAN9W9N9_9ORTH</name>
<accession>A0AAN9W9N9</accession>
<reference evidence="7 8" key="1">
    <citation type="submission" date="2024-03" db="EMBL/GenBank/DDBJ databases">
        <title>The genome assembly and annotation of the cricket Gryllus longicercus Weissman &amp; Gray.</title>
        <authorList>
            <person name="Szrajer S."/>
            <person name="Gray D."/>
            <person name="Ylla G."/>
        </authorList>
    </citation>
    <scope>NUCLEOTIDE SEQUENCE [LARGE SCALE GENOMIC DNA]</scope>
    <source>
        <strain evidence="7">DAG 2021-001</strain>
        <tissue evidence="7">Whole body minus gut</tissue>
    </source>
</reference>
<keyword evidence="3 5" id="KW-0378">Hydrolase</keyword>
<dbReference type="PANTHER" id="PTHR11559">
    <property type="entry name" value="CARBOXYLESTERASE"/>
    <property type="match status" value="1"/>
</dbReference>
<dbReference type="PROSITE" id="PS00122">
    <property type="entry name" value="CARBOXYLESTERASE_B_1"/>
    <property type="match status" value="1"/>
</dbReference>
<dbReference type="InterPro" id="IPR029058">
    <property type="entry name" value="AB_hydrolase_fold"/>
</dbReference>
<dbReference type="EMBL" id="JAZDUA010000067">
    <property type="protein sequence ID" value="KAK7869853.1"/>
    <property type="molecule type" value="Genomic_DNA"/>
</dbReference>
<protein>
    <recommendedName>
        <fullName evidence="5">Carboxylic ester hydrolase</fullName>
        <ecNumber evidence="5">3.1.1.-</ecNumber>
    </recommendedName>
</protein>
<keyword evidence="4" id="KW-0325">Glycoprotein</keyword>
<dbReference type="Pfam" id="PF00135">
    <property type="entry name" value="COesterase"/>
    <property type="match status" value="1"/>
</dbReference>
<keyword evidence="8" id="KW-1185">Reference proteome</keyword>
<dbReference type="InterPro" id="IPR019826">
    <property type="entry name" value="Carboxylesterase_B_AS"/>
</dbReference>
<comment type="caution">
    <text evidence="7">The sequence shown here is derived from an EMBL/GenBank/DDBJ whole genome shotgun (WGS) entry which is preliminary data.</text>
</comment>
<dbReference type="InterPro" id="IPR002018">
    <property type="entry name" value="CarbesteraseB"/>
</dbReference>
<dbReference type="SUPFAM" id="SSF53474">
    <property type="entry name" value="alpha/beta-Hydrolases"/>
    <property type="match status" value="1"/>
</dbReference>
<comment type="similarity">
    <text evidence="1 5">Belongs to the type-B carboxylesterase/lipase family.</text>
</comment>
<evidence type="ECO:0000313" key="7">
    <source>
        <dbReference type="EMBL" id="KAK7869853.1"/>
    </source>
</evidence>